<protein>
    <recommendedName>
        <fullName evidence="4">ADP-ribosylglycohydrolase</fullName>
    </recommendedName>
</protein>
<dbReference type="OrthoDB" id="10050593at2759"/>
<organism evidence="1 3">
    <name type="scientific">Didymodactylos carnosus</name>
    <dbReference type="NCBI Taxonomy" id="1234261"/>
    <lineage>
        <taxon>Eukaryota</taxon>
        <taxon>Metazoa</taxon>
        <taxon>Spiralia</taxon>
        <taxon>Gnathifera</taxon>
        <taxon>Rotifera</taxon>
        <taxon>Eurotatoria</taxon>
        <taxon>Bdelloidea</taxon>
        <taxon>Philodinida</taxon>
        <taxon>Philodinidae</taxon>
        <taxon>Didymodactylos</taxon>
    </lineage>
</organism>
<proteinExistence type="predicted"/>
<dbReference type="EMBL" id="CAJNOQ010005399">
    <property type="protein sequence ID" value="CAF1097386.1"/>
    <property type="molecule type" value="Genomic_DNA"/>
</dbReference>
<dbReference type="AlphaFoldDB" id="A0A814NY24"/>
<dbReference type="SUPFAM" id="SSF101478">
    <property type="entry name" value="ADP-ribosylglycohydrolase"/>
    <property type="match status" value="1"/>
</dbReference>
<dbReference type="Proteomes" id="UP000681722">
    <property type="component" value="Unassembled WGS sequence"/>
</dbReference>
<gene>
    <name evidence="1" type="ORF">GPM918_LOCUS18572</name>
    <name evidence="2" type="ORF">SRO942_LOCUS18569</name>
</gene>
<accession>A0A814NY24</accession>
<sequence length="126" mass="14168">MEIRQYFPGHWPIGESRVGFRKYIQRTFASTDKSHKPWLDCQFHDADQKSIKKPDELGIDAKNYPPAKMNDDLLDRIQGSIFGMALGDALGAHVEFRPHSYLVANPVKELLGGGTWGLQKGQVGND</sequence>
<evidence type="ECO:0000313" key="2">
    <source>
        <dbReference type="EMBL" id="CAF3862501.1"/>
    </source>
</evidence>
<dbReference type="Proteomes" id="UP000663829">
    <property type="component" value="Unassembled WGS sequence"/>
</dbReference>
<dbReference type="Gene3D" id="1.10.4080.10">
    <property type="entry name" value="ADP-ribosylation/Crystallin J1"/>
    <property type="match status" value="1"/>
</dbReference>
<evidence type="ECO:0008006" key="4">
    <source>
        <dbReference type="Google" id="ProtNLM"/>
    </source>
</evidence>
<comment type="caution">
    <text evidence="1">The sequence shown here is derived from an EMBL/GenBank/DDBJ whole genome shotgun (WGS) entry which is preliminary data.</text>
</comment>
<dbReference type="EMBL" id="CAJOBC010005399">
    <property type="protein sequence ID" value="CAF3862501.1"/>
    <property type="molecule type" value="Genomic_DNA"/>
</dbReference>
<keyword evidence="3" id="KW-1185">Reference proteome</keyword>
<name>A0A814NY24_9BILA</name>
<reference evidence="1" key="1">
    <citation type="submission" date="2021-02" db="EMBL/GenBank/DDBJ databases">
        <authorList>
            <person name="Nowell W R."/>
        </authorList>
    </citation>
    <scope>NUCLEOTIDE SEQUENCE</scope>
</reference>
<evidence type="ECO:0000313" key="1">
    <source>
        <dbReference type="EMBL" id="CAF1097386.1"/>
    </source>
</evidence>
<dbReference type="InterPro" id="IPR036705">
    <property type="entry name" value="Ribosyl_crysJ1_sf"/>
</dbReference>
<feature type="non-terminal residue" evidence="1">
    <location>
        <position position="1"/>
    </location>
</feature>
<evidence type="ECO:0000313" key="3">
    <source>
        <dbReference type="Proteomes" id="UP000663829"/>
    </source>
</evidence>